<feature type="compositionally biased region" description="Pro residues" evidence="5">
    <location>
        <begin position="85"/>
        <end position="94"/>
    </location>
</feature>
<reference evidence="7 8" key="1">
    <citation type="submission" date="2020-02" db="EMBL/GenBank/DDBJ databases">
        <authorList>
            <person name="Dziuba M."/>
            <person name="Kuznetsov B."/>
            <person name="Mardanov A."/>
            <person name="Ravin N."/>
            <person name="Grouzdev D."/>
        </authorList>
    </citation>
    <scope>NUCLEOTIDE SEQUENCE [LARGE SCALE GENOMIC DNA]</scope>
    <source>
        <strain evidence="7 8">SpK</strain>
    </source>
</reference>
<dbReference type="Gene3D" id="3.30.1150.10">
    <property type="match status" value="1"/>
</dbReference>
<dbReference type="EMBL" id="JAAIYP010000007">
    <property type="protein sequence ID" value="NFV78916.1"/>
    <property type="molecule type" value="Genomic_DNA"/>
</dbReference>
<evidence type="ECO:0000256" key="5">
    <source>
        <dbReference type="SAM" id="MobiDB-lite"/>
    </source>
</evidence>
<evidence type="ECO:0000256" key="3">
    <source>
        <dbReference type="ARBA" id="ARBA00022989"/>
    </source>
</evidence>
<name>A0A7C9QTB9_9PROT</name>
<gene>
    <name evidence="7" type="ORF">G4223_02145</name>
</gene>
<dbReference type="SUPFAM" id="SSF74653">
    <property type="entry name" value="TolA/TonB C-terminal domain"/>
    <property type="match status" value="1"/>
</dbReference>
<comment type="subcellular location">
    <subcellularLocation>
        <location evidence="1">Membrane</location>
        <topology evidence="1">Single-pass membrane protein</topology>
    </subcellularLocation>
</comment>
<dbReference type="GO" id="GO:0055085">
    <property type="term" value="P:transmembrane transport"/>
    <property type="evidence" value="ECO:0007669"/>
    <property type="project" value="InterPro"/>
</dbReference>
<protein>
    <submittedName>
        <fullName evidence="7">TonB family protein</fullName>
    </submittedName>
</protein>
<dbReference type="InterPro" id="IPR006260">
    <property type="entry name" value="TonB/TolA_C"/>
</dbReference>
<dbReference type="PRINTS" id="PR01217">
    <property type="entry name" value="PRICHEXTENSN"/>
</dbReference>
<keyword evidence="4" id="KW-0472">Membrane</keyword>
<sequence length="233" mass="24992">MIADRPDDVTIQRRTPGWALSVMVHGMAAAVWIMAPPLNADLAGPDSLQVEILFEQPPPPEPEPPQPEPPKPEPPKPEPPRPEPPKPAPKPRPAAKPSTPVVSETPVSEPAQPVMSEQPPPTTAPTTASAAPVAVATPVARNAGRDDYLRMVWSRIMRFRPDRVPFAGTTRLSFILGSDGSLLSVEIAESSGSGLLDSAALEAVRRAAPFPPPPTTFGNDLAFTIPFQFRPRR</sequence>
<feature type="region of interest" description="Disordered" evidence="5">
    <location>
        <begin position="50"/>
        <end position="131"/>
    </location>
</feature>
<evidence type="ECO:0000313" key="8">
    <source>
        <dbReference type="Proteomes" id="UP000480684"/>
    </source>
</evidence>
<feature type="compositionally biased region" description="Basic and acidic residues" evidence="5">
    <location>
        <begin position="70"/>
        <end position="84"/>
    </location>
</feature>
<dbReference type="InterPro" id="IPR037682">
    <property type="entry name" value="TonB_C"/>
</dbReference>
<keyword evidence="3" id="KW-1133">Transmembrane helix</keyword>
<keyword evidence="8" id="KW-1185">Reference proteome</keyword>
<evidence type="ECO:0000313" key="7">
    <source>
        <dbReference type="EMBL" id="NFV78916.1"/>
    </source>
</evidence>
<proteinExistence type="predicted"/>
<evidence type="ECO:0000256" key="1">
    <source>
        <dbReference type="ARBA" id="ARBA00004167"/>
    </source>
</evidence>
<accession>A0A7C9QTB9</accession>
<dbReference type="GO" id="GO:0016020">
    <property type="term" value="C:membrane"/>
    <property type="evidence" value="ECO:0007669"/>
    <property type="project" value="UniProtKB-SubCell"/>
</dbReference>
<keyword evidence="2" id="KW-0812">Transmembrane</keyword>
<feature type="domain" description="TonB C-terminal" evidence="6">
    <location>
        <begin position="142"/>
        <end position="233"/>
    </location>
</feature>
<dbReference type="Proteomes" id="UP000480684">
    <property type="component" value="Unassembled WGS sequence"/>
</dbReference>
<dbReference type="PROSITE" id="PS52015">
    <property type="entry name" value="TONB_CTD"/>
    <property type="match status" value="1"/>
</dbReference>
<feature type="compositionally biased region" description="Pro residues" evidence="5">
    <location>
        <begin position="56"/>
        <end position="69"/>
    </location>
</feature>
<evidence type="ECO:0000259" key="6">
    <source>
        <dbReference type="PROSITE" id="PS52015"/>
    </source>
</evidence>
<evidence type="ECO:0000256" key="2">
    <source>
        <dbReference type="ARBA" id="ARBA00022692"/>
    </source>
</evidence>
<comment type="caution">
    <text evidence="7">The sequence shown here is derived from an EMBL/GenBank/DDBJ whole genome shotgun (WGS) entry which is preliminary data.</text>
</comment>
<dbReference type="NCBIfam" id="TIGR01352">
    <property type="entry name" value="tonB_Cterm"/>
    <property type="match status" value="1"/>
</dbReference>
<dbReference type="RefSeq" id="WP_163674352.1">
    <property type="nucleotide sequence ID" value="NZ_JAAIYP010000007.1"/>
</dbReference>
<dbReference type="AlphaFoldDB" id="A0A7C9QTB9"/>
<evidence type="ECO:0000256" key="4">
    <source>
        <dbReference type="ARBA" id="ARBA00023136"/>
    </source>
</evidence>
<organism evidence="7 8">
    <name type="scientific">Magnetospirillum aberrantis SpK</name>
    <dbReference type="NCBI Taxonomy" id="908842"/>
    <lineage>
        <taxon>Bacteria</taxon>
        <taxon>Pseudomonadati</taxon>
        <taxon>Pseudomonadota</taxon>
        <taxon>Alphaproteobacteria</taxon>
        <taxon>Rhodospirillales</taxon>
        <taxon>Rhodospirillaceae</taxon>
        <taxon>Magnetospirillum</taxon>
    </lineage>
</organism>
<dbReference type="Pfam" id="PF03544">
    <property type="entry name" value="TonB_C"/>
    <property type="match status" value="1"/>
</dbReference>